<evidence type="ECO:0000313" key="4">
    <source>
        <dbReference type="EMBL" id="GEQ75450.1"/>
    </source>
</evidence>
<dbReference type="SUPFAM" id="SSF48317">
    <property type="entry name" value="Acid phosphatase/Vanadium-dependent haloperoxidase"/>
    <property type="match status" value="1"/>
</dbReference>
<dbReference type="Pfam" id="PF01569">
    <property type="entry name" value="PAP2"/>
    <property type="match status" value="1"/>
</dbReference>
<evidence type="ECO:0000256" key="1">
    <source>
        <dbReference type="ARBA" id="ARBA00022729"/>
    </source>
</evidence>
<dbReference type="InterPro" id="IPR011050">
    <property type="entry name" value="Pectin_lyase_fold/virulence"/>
</dbReference>
<dbReference type="InterPro" id="IPR013425">
    <property type="entry name" value="Autotrns_rpt"/>
</dbReference>
<reference evidence="4 5" key="1">
    <citation type="journal article" date="2019" name="Microbiol. Resour. Announc.">
        <title>Draft Genome Sequence of Comamonas testosteroni TA441, a Bacterium That Has a Cryptic Phenol Degradation Gene Cluster.</title>
        <authorList>
            <person name="Arai H."/>
            <person name="Ishii M."/>
        </authorList>
    </citation>
    <scope>NUCLEOTIDE SEQUENCE [LARGE SCALE GENOMIC DNA]</scope>
    <source>
        <strain evidence="4 5">TA441</strain>
    </source>
</reference>
<dbReference type="EMBL" id="BKBW01000004">
    <property type="protein sequence ID" value="GEQ75450.1"/>
    <property type="molecule type" value="Genomic_DNA"/>
</dbReference>
<sequence>MRMQTPVHFSAHKKTFVLRAVALATILTLAGCGGGDGGNQDQVAEYVIPGPPAGLGTETINVTAQAATSMPVSRTDVPGYREDATVFNSGRHDATANGNNSCYADHTTNSTLRILSGFLDIWEPSERKMNGFKKSDFAGVFAPGATTPDTNVAGKQGCEAFALTTWNGVWHVLTADNTNSTPGQAPAAGTTGTIKKNELFLQNMAYSSKLTTQTIYTDAQKEDIKLDDTGNKVTRTVMGGSLGPLGQAWDDLAKNPSAGWGDTNIQTNPEFGAVLQFVDNATVGNIASDNGPKGFYKFARPYRWSAADSSLPVVKVLPELMSRRAAGDDAAAAQVKAQQDSDFPSGHTAEFVRYSMAIAYMAPQRFHEALARGLEAGENRIRAGMHSALGVMGGRMLGSSVWMPFLKGAGDRGLSYTEAQRQLVFQQAQAQLRSKLGVNTGVELWNVAHSAKPGEDRFADFATTKAEYLRRLTFGFAQDKAKAGKPAVVPKGMETLLETRFPYLTADQRRAVLKTTAIDSGYPVLDDEEGFGRLNLFDAASGYGRLEADVTVTMNDSIEGFCASGFCTFDRWRNDISGAGKLTKRGSGTLALTGANTYSGGTVVSAGTLRADSSTAIGIGAVYVDGGTLATNGNQLQVRGSYTQKSGELNLALSSSTAGTLAVADHAALAGALNVSFISGYTPKAGDRIVVLTAKGVHNKFTSVVVDGFAKSTASYGDTSVTITLAS</sequence>
<feature type="domain" description="Phosphatidic acid phosphatase type 2/haloperoxidase" evidence="3">
    <location>
        <begin position="293"/>
        <end position="403"/>
    </location>
</feature>
<dbReference type="PROSITE" id="PS51257">
    <property type="entry name" value="PROKAR_LIPOPROTEIN"/>
    <property type="match status" value="1"/>
</dbReference>
<dbReference type="Proteomes" id="UP000323105">
    <property type="component" value="Unassembled WGS sequence"/>
</dbReference>
<dbReference type="NCBIfam" id="TIGR02601">
    <property type="entry name" value="autotrns_rpt"/>
    <property type="match status" value="1"/>
</dbReference>
<dbReference type="AlphaFoldDB" id="A0A5A7MD21"/>
<evidence type="ECO:0000259" key="3">
    <source>
        <dbReference type="Pfam" id="PF01569"/>
    </source>
</evidence>
<evidence type="ECO:0000256" key="2">
    <source>
        <dbReference type="SAM" id="SignalP"/>
    </source>
</evidence>
<name>A0A5A7MD21_COMTE</name>
<organism evidence="4 5">
    <name type="scientific">Comamonas testosteroni</name>
    <name type="common">Pseudomonas testosteroni</name>
    <dbReference type="NCBI Taxonomy" id="285"/>
    <lineage>
        <taxon>Bacteria</taxon>
        <taxon>Pseudomonadati</taxon>
        <taxon>Pseudomonadota</taxon>
        <taxon>Betaproteobacteria</taxon>
        <taxon>Burkholderiales</taxon>
        <taxon>Comamonadaceae</taxon>
        <taxon>Comamonas</taxon>
    </lineage>
</organism>
<dbReference type="SUPFAM" id="SSF51126">
    <property type="entry name" value="Pectin lyase-like"/>
    <property type="match status" value="1"/>
</dbReference>
<accession>A0A5A7MD21</accession>
<dbReference type="Pfam" id="PF12951">
    <property type="entry name" value="PATR"/>
    <property type="match status" value="1"/>
</dbReference>
<protein>
    <recommendedName>
        <fullName evidence="3">Phosphatidic acid phosphatase type 2/haloperoxidase domain-containing protein</fullName>
    </recommendedName>
</protein>
<comment type="caution">
    <text evidence="4">The sequence shown here is derived from an EMBL/GenBank/DDBJ whole genome shotgun (WGS) entry which is preliminary data.</text>
</comment>
<dbReference type="InterPro" id="IPR036938">
    <property type="entry name" value="PAP2/HPO_sf"/>
</dbReference>
<dbReference type="Gene3D" id="1.20.144.10">
    <property type="entry name" value="Phosphatidic acid phosphatase type 2/haloperoxidase"/>
    <property type="match status" value="1"/>
</dbReference>
<feature type="signal peptide" evidence="2">
    <location>
        <begin position="1"/>
        <end position="30"/>
    </location>
</feature>
<proteinExistence type="predicted"/>
<feature type="chain" id="PRO_5022799019" description="Phosphatidic acid phosphatase type 2/haloperoxidase domain-containing protein" evidence="2">
    <location>
        <begin position="31"/>
        <end position="727"/>
    </location>
</feature>
<evidence type="ECO:0000313" key="5">
    <source>
        <dbReference type="Proteomes" id="UP000323105"/>
    </source>
</evidence>
<gene>
    <name evidence="4" type="ORF">CTTA_2455</name>
</gene>
<dbReference type="InterPro" id="IPR000326">
    <property type="entry name" value="PAP2/HPO"/>
</dbReference>
<keyword evidence="1 2" id="KW-0732">Signal</keyword>